<sequence length="278" mass="31985">MKIKSLFLIGLIILVFSSCSVEKDYLVKIETRHGDMYALLFDETPKHKSNFIELAENGRFDSTQFHRVIENFMVQGGDVFGKENLPREEWYTVPAEINPKYIHGKGMIAAARMGNNVNPERASSGSQFYIVQGKVYTKPELVTDMRLLGEKFNQFIGLESNKELREKYYRLYEARELDSMNQIMLGAKASLENFYNINLEKKMTPQQIETYTSEGGTPHLDNEYTVFGKIIKGLDVMETIAKEKTGAQDKPLEPVYMKVSVSQMNKKKITKEFGYTYE</sequence>
<comment type="similarity">
    <text evidence="1 4">Belongs to the cyclophilin-type PPIase family.</text>
</comment>
<dbReference type="PANTHER" id="PTHR45625">
    <property type="entry name" value="PEPTIDYL-PROLYL CIS-TRANS ISOMERASE-RELATED"/>
    <property type="match status" value="1"/>
</dbReference>
<dbReference type="CDD" id="cd00317">
    <property type="entry name" value="cyclophilin"/>
    <property type="match status" value="1"/>
</dbReference>
<keyword evidence="2 4" id="KW-0697">Rotamase</keyword>
<dbReference type="PRINTS" id="PR00153">
    <property type="entry name" value="CSAPPISMRASE"/>
</dbReference>
<name>A0ABQ1MVC3_9BACT</name>
<dbReference type="PROSITE" id="PS50072">
    <property type="entry name" value="CSA_PPIASE_2"/>
    <property type="match status" value="1"/>
</dbReference>
<evidence type="ECO:0000256" key="2">
    <source>
        <dbReference type="ARBA" id="ARBA00023110"/>
    </source>
</evidence>
<dbReference type="EMBL" id="BMFD01000010">
    <property type="protein sequence ID" value="GGC47138.1"/>
    <property type="molecule type" value="Genomic_DNA"/>
</dbReference>
<dbReference type="Pfam" id="PF00160">
    <property type="entry name" value="Pro_isomerase"/>
    <property type="match status" value="2"/>
</dbReference>
<evidence type="ECO:0000259" key="5">
    <source>
        <dbReference type="PROSITE" id="PS50072"/>
    </source>
</evidence>
<evidence type="ECO:0000256" key="3">
    <source>
        <dbReference type="ARBA" id="ARBA00023235"/>
    </source>
</evidence>
<protein>
    <recommendedName>
        <fullName evidence="4">Peptidyl-prolyl cis-trans isomerase</fullName>
        <shortName evidence="4">PPIase</shortName>
        <ecNumber evidence="4">5.2.1.8</ecNumber>
    </recommendedName>
</protein>
<dbReference type="PROSITE" id="PS51257">
    <property type="entry name" value="PROKAR_LIPOPROTEIN"/>
    <property type="match status" value="1"/>
</dbReference>
<comment type="function">
    <text evidence="4">PPIases accelerate the folding of proteins. It catalyzes the cis-trans isomerization of proline imidic peptide bonds in oligopeptides.</text>
</comment>
<comment type="caution">
    <text evidence="6">The sequence shown here is derived from an EMBL/GenBank/DDBJ whole genome shotgun (WGS) entry which is preliminary data.</text>
</comment>
<dbReference type="SUPFAM" id="SSF50891">
    <property type="entry name" value="Cyclophilin-like"/>
    <property type="match status" value="2"/>
</dbReference>
<evidence type="ECO:0000256" key="4">
    <source>
        <dbReference type="RuleBase" id="RU363019"/>
    </source>
</evidence>
<organism evidence="6 7">
    <name type="scientific">Belliella aquatica</name>
    <dbReference type="NCBI Taxonomy" id="1323734"/>
    <lineage>
        <taxon>Bacteria</taxon>
        <taxon>Pseudomonadati</taxon>
        <taxon>Bacteroidota</taxon>
        <taxon>Cytophagia</taxon>
        <taxon>Cytophagales</taxon>
        <taxon>Cyclobacteriaceae</taxon>
        <taxon>Belliella</taxon>
    </lineage>
</organism>
<dbReference type="InterPro" id="IPR002130">
    <property type="entry name" value="Cyclophilin-type_PPIase_dom"/>
</dbReference>
<dbReference type="Proteomes" id="UP000635885">
    <property type="component" value="Unassembled WGS sequence"/>
</dbReference>
<evidence type="ECO:0000256" key="1">
    <source>
        <dbReference type="ARBA" id="ARBA00007365"/>
    </source>
</evidence>
<accession>A0ABQ1MVC3</accession>
<gene>
    <name evidence="6" type="ORF">GCM10010993_27250</name>
</gene>
<dbReference type="InterPro" id="IPR029000">
    <property type="entry name" value="Cyclophilin-like_dom_sf"/>
</dbReference>
<dbReference type="PROSITE" id="PS00170">
    <property type="entry name" value="CSA_PPIASE_1"/>
    <property type="match status" value="1"/>
</dbReference>
<comment type="catalytic activity">
    <reaction evidence="4">
        <text>[protein]-peptidylproline (omega=180) = [protein]-peptidylproline (omega=0)</text>
        <dbReference type="Rhea" id="RHEA:16237"/>
        <dbReference type="Rhea" id="RHEA-COMP:10747"/>
        <dbReference type="Rhea" id="RHEA-COMP:10748"/>
        <dbReference type="ChEBI" id="CHEBI:83833"/>
        <dbReference type="ChEBI" id="CHEBI:83834"/>
        <dbReference type="EC" id="5.2.1.8"/>
    </reaction>
</comment>
<feature type="domain" description="PPIase cyclophilin-type" evidence="5">
    <location>
        <begin position="34"/>
        <end position="257"/>
    </location>
</feature>
<keyword evidence="3 4" id="KW-0413">Isomerase</keyword>
<keyword evidence="7" id="KW-1185">Reference proteome</keyword>
<evidence type="ECO:0000313" key="6">
    <source>
        <dbReference type="EMBL" id="GGC47138.1"/>
    </source>
</evidence>
<dbReference type="PANTHER" id="PTHR45625:SF4">
    <property type="entry name" value="PEPTIDYLPROLYL ISOMERASE DOMAIN AND WD REPEAT-CONTAINING PROTEIN 1"/>
    <property type="match status" value="1"/>
</dbReference>
<dbReference type="EC" id="5.2.1.8" evidence="4"/>
<dbReference type="InterPro" id="IPR020892">
    <property type="entry name" value="Cyclophilin-type_PPIase_CS"/>
</dbReference>
<dbReference type="InterPro" id="IPR044666">
    <property type="entry name" value="Cyclophilin_A-like"/>
</dbReference>
<evidence type="ECO:0000313" key="7">
    <source>
        <dbReference type="Proteomes" id="UP000635885"/>
    </source>
</evidence>
<reference evidence="7" key="1">
    <citation type="journal article" date="2019" name="Int. J. Syst. Evol. Microbiol.">
        <title>The Global Catalogue of Microorganisms (GCM) 10K type strain sequencing project: providing services to taxonomists for standard genome sequencing and annotation.</title>
        <authorList>
            <consortium name="The Broad Institute Genomics Platform"/>
            <consortium name="The Broad Institute Genome Sequencing Center for Infectious Disease"/>
            <person name="Wu L."/>
            <person name="Ma J."/>
        </authorList>
    </citation>
    <scope>NUCLEOTIDE SEQUENCE [LARGE SCALE GENOMIC DNA]</scope>
    <source>
        <strain evidence="7">CGMCC 1.12479</strain>
    </source>
</reference>
<proteinExistence type="inferred from homology"/>
<dbReference type="RefSeq" id="WP_188443644.1">
    <property type="nucleotide sequence ID" value="NZ_BMFD01000010.1"/>
</dbReference>
<dbReference type="GO" id="GO:0016853">
    <property type="term" value="F:isomerase activity"/>
    <property type="evidence" value="ECO:0007669"/>
    <property type="project" value="UniProtKB-KW"/>
</dbReference>
<dbReference type="Gene3D" id="2.40.100.10">
    <property type="entry name" value="Cyclophilin-like"/>
    <property type="match status" value="2"/>
</dbReference>